<dbReference type="Pfam" id="PF04296">
    <property type="entry name" value="YlxR"/>
    <property type="match status" value="1"/>
</dbReference>
<dbReference type="CDD" id="cd00279">
    <property type="entry name" value="YlxR"/>
    <property type="match status" value="1"/>
</dbReference>
<dbReference type="EMBL" id="JANGCH010000004">
    <property type="protein sequence ID" value="MCQ5121405.1"/>
    <property type="molecule type" value="Genomic_DNA"/>
</dbReference>
<dbReference type="InterPro" id="IPR007393">
    <property type="entry name" value="YlxR_dom"/>
</dbReference>
<name>A0ABT1SL60_9FIRM</name>
<gene>
    <name evidence="2" type="ORF">NE663_03930</name>
</gene>
<dbReference type="PANTHER" id="PTHR34215">
    <property type="entry name" value="BLL0784 PROTEIN"/>
    <property type="match status" value="1"/>
</dbReference>
<sequence>MRKIPMRRCVATQEQLPKKELIRVVRTPQGEVQIDVTGKANGRGAYLKLSKEAIELAKKKKALARALSCEIPAEIYDALLKMVPHE</sequence>
<evidence type="ECO:0000313" key="2">
    <source>
        <dbReference type="EMBL" id="MCQ5121405.1"/>
    </source>
</evidence>
<dbReference type="NCBIfam" id="NF047356">
    <property type="entry name" value="RNA_bind_RnpM"/>
    <property type="match status" value="1"/>
</dbReference>
<dbReference type="RefSeq" id="WP_102266580.1">
    <property type="nucleotide sequence ID" value="NZ_CALVCM010000003.1"/>
</dbReference>
<dbReference type="Gene3D" id="3.30.1230.10">
    <property type="entry name" value="YlxR-like"/>
    <property type="match status" value="1"/>
</dbReference>
<accession>A0ABT1SL60</accession>
<keyword evidence="3" id="KW-1185">Reference proteome</keyword>
<proteinExistence type="predicted"/>
<reference evidence="2 3" key="1">
    <citation type="submission" date="2022-06" db="EMBL/GenBank/DDBJ databases">
        <title>Isolation of gut microbiota from human fecal samples.</title>
        <authorList>
            <person name="Pamer E.G."/>
            <person name="Barat B."/>
            <person name="Waligurski E."/>
            <person name="Medina S."/>
            <person name="Paddock L."/>
            <person name="Mostad J."/>
        </authorList>
    </citation>
    <scope>NUCLEOTIDE SEQUENCE [LARGE SCALE GENOMIC DNA]</scope>
    <source>
        <strain evidence="2 3">DFI.6.1</strain>
    </source>
</reference>
<organism evidence="2 3">
    <name type="scientific">Massilicoli timonensis</name>
    <dbReference type="NCBI Taxonomy" id="2015901"/>
    <lineage>
        <taxon>Bacteria</taxon>
        <taxon>Bacillati</taxon>
        <taxon>Bacillota</taxon>
        <taxon>Erysipelotrichia</taxon>
        <taxon>Erysipelotrichales</taxon>
        <taxon>Erysipelotrichaceae</taxon>
        <taxon>Massilicoli</taxon>
    </lineage>
</organism>
<dbReference type="Proteomes" id="UP001524435">
    <property type="component" value="Unassembled WGS sequence"/>
</dbReference>
<dbReference type="PANTHER" id="PTHR34215:SF1">
    <property type="entry name" value="YLXR DOMAIN-CONTAINING PROTEIN"/>
    <property type="match status" value="1"/>
</dbReference>
<feature type="domain" description="YlxR" evidence="1">
    <location>
        <begin position="7"/>
        <end position="79"/>
    </location>
</feature>
<comment type="caution">
    <text evidence="2">The sequence shown here is derived from an EMBL/GenBank/DDBJ whole genome shotgun (WGS) entry which is preliminary data.</text>
</comment>
<protein>
    <submittedName>
        <fullName evidence="2">YlxR family protein</fullName>
    </submittedName>
</protein>
<dbReference type="InterPro" id="IPR035931">
    <property type="entry name" value="YlxR-like_sf"/>
</dbReference>
<evidence type="ECO:0000259" key="1">
    <source>
        <dbReference type="Pfam" id="PF04296"/>
    </source>
</evidence>
<dbReference type="SUPFAM" id="SSF64376">
    <property type="entry name" value="YlxR-like"/>
    <property type="match status" value="1"/>
</dbReference>
<dbReference type="InterPro" id="IPR037465">
    <property type="entry name" value="YlxR"/>
</dbReference>
<evidence type="ECO:0000313" key="3">
    <source>
        <dbReference type="Proteomes" id="UP001524435"/>
    </source>
</evidence>